<keyword evidence="2" id="KW-0255">Endonuclease</keyword>
<organism evidence="2 3">
    <name type="scientific">Candidatus Clostridium eludens</name>
    <dbReference type="NCBI Taxonomy" id="3381663"/>
    <lineage>
        <taxon>Bacteria</taxon>
        <taxon>Bacillati</taxon>
        <taxon>Bacillota</taxon>
        <taxon>Clostridia</taxon>
        <taxon>Eubacteriales</taxon>
        <taxon>Clostridiaceae</taxon>
        <taxon>Clostridium</taxon>
    </lineage>
</organism>
<gene>
    <name evidence="2" type="ORF">ACJDU8_01635</name>
</gene>
<dbReference type="SUPFAM" id="SSF52980">
    <property type="entry name" value="Restriction endonuclease-like"/>
    <property type="match status" value="1"/>
</dbReference>
<keyword evidence="2" id="KW-0540">Nuclease</keyword>
<dbReference type="Gene3D" id="3.90.1570.10">
    <property type="entry name" value="tt1808, chain A"/>
    <property type="match status" value="1"/>
</dbReference>
<feature type="domain" description="Putative restriction endonuclease" evidence="1">
    <location>
        <begin position="11"/>
        <end position="77"/>
    </location>
</feature>
<proteinExistence type="predicted"/>
<dbReference type="CDD" id="cd06260">
    <property type="entry name" value="DUF820-like"/>
    <property type="match status" value="1"/>
</dbReference>
<dbReference type="InterPro" id="IPR011335">
    <property type="entry name" value="Restrct_endonuc-II-like"/>
</dbReference>
<dbReference type="Proteomes" id="UP001623660">
    <property type="component" value="Unassembled WGS sequence"/>
</dbReference>
<evidence type="ECO:0000313" key="3">
    <source>
        <dbReference type="Proteomes" id="UP001623660"/>
    </source>
</evidence>
<evidence type="ECO:0000313" key="2">
    <source>
        <dbReference type="EMBL" id="MFL0194283.1"/>
    </source>
</evidence>
<dbReference type="PANTHER" id="PTHR36558:SF1">
    <property type="entry name" value="RESTRICTION ENDONUCLEASE DOMAIN-CONTAINING PROTEIN-RELATED"/>
    <property type="match status" value="1"/>
</dbReference>
<name>A0ABW8SFH2_9CLOT</name>
<dbReference type="GO" id="GO:0004519">
    <property type="term" value="F:endonuclease activity"/>
    <property type="evidence" value="ECO:0007669"/>
    <property type="project" value="UniProtKB-KW"/>
</dbReference>
<dbReference type="RefSeq" id="WP_406790405.1">
    <property type="nucleotide sequence ID" value="NZ_JBJHZX010000002.1"/>
</dbReference>
<dbReference type="InterPro" id="IPR008538">
    <property type="entry name" value="Uma2"/>
</dbReference>
<evidence type="ECO:0000259" key="1">
    <source>
        <dbReference type="Pfam" id="PF05685"/>
    </source>
</evidence>
<accession>A0ABW8SFH2</accession>
<dbReference type="InterPro" id="IPR012296">
    <property type="entry name" value="Nuclease_put_TT1808"/>
</dbReference>
<dbReference type="PANTHER" id="PTHR36558">
    <property type="entry name" value="GLR1098 PROTEIN"/>
    <property type="match status" value="1"/>
</dbReference>
<keyword evidence="2" id="KW-0378">Hydrolase</keyword>
<dbReference type="Pfam" id="PF05685">
    <property type="entry name" value="Uma2"/>
    <property type="match status" value="1"/>
</dbReference>
<protein>
    <submittedName>
        <fullName evidence="2">Uma2 family endonuclease</fullName>
    </submittedName>
</protein>
<dbReference type="EMBL" id="JBJHZX010000002">
    <property type="protein sequence ID" value="MFL0194283.1"/>
    <property type="molecule type" value="Genomic_DNA"/>
</dbReference>
<sequence>MTPQSKKITYEEFLQLDSNTEEYLEYVDGQVYNQASPSTIHQRVSVNFTAELRNYFRDKECELFHAPFDIQLKNEDEGLPRSTRIIYKKPKGNNQASLSNRVN</sequence>
<reference evidence="2 3" key="1">
    <citation type="submission" date="2024-11" db="EMBL/GenBank/DDBJ databases">
        <authorList>
            <person name="Heng Y.C."/>
            <person name="Lim A.C.H."/>
            <person name="Lee J.K.Y."/>
            <person name="Kittelmann S."/>
        </authorList>
    </citation>
    <scope>NUCLEOTIDE SEQUENCE [LARGE SCALE GENOMIC DNA]</scope>
    <source>
        <strain evidence="2 3">WILCCON 0269</strain>
    </source>
</reference>
<keyword evidence="3" id="KW-1185">Reference proteome</keyword>
<comment type="caution">
    <text evidence="2">The sequence shown here is derived from an EMBL/GenBank/DDBJ whole genome shotgun (WGS) entry which is preliminary data.</text>
</comment>